<evidence type="ECO:0000256" key="4">
    <source>
        <dbReference type="ARBA" id="ARBA00023239"/>
    </source>
</evidence>
<feature type="domain" description="CENP-V/GFA" evidence="5">
    <location>
        <begin position="5"/>
        <end position="123"/>
    </location>
</feature>
<name>A0ABU0H0J3_9HYPH</name>
<dbReference type="PANTHER" id="PTHR33337:SF40">
    <property type="entry name" value="CENP-V_GFA DOMAIN-CONTAINING PROTEIN-RELATED"/>
    <property type="match status" value="1"/>
</dbReference>
<evidence type="ECO:0000256" key="1">
    <source>
        <dbReference type="ARBA" id="ARBA00005495"/>
    </source>
</evidence>
<proteinExistence type="inferred from homology"/>
<reference evidence="6 7" key="1">
    <citation type="submission" date="2023-07" db="EMBL/GenBank/DDBJ databases">
        <title>Genomic Encyclopedia of Type Strains, Phase IV (KMG-IV): sequencing the most valuable type-strain genomes for metagenomic binning, comparative biology and taxonomic classification.</title>
        <authorList>
            <person name="Goeker M."/>
        </authorList>
    </citation>
    <scope>NUCLEOTIDE SEQUENCE [LARGE SCALE GENOMIC DNA]</scope>
    <source>
        <strain evidence="6 7">B6-8</strain>
    </source>
</reference>
<dbReference type="PROSITE" id="PS51891">
    <property type="entry name" value="CENP_V_GFA"/>
    <property type="match status" value="1"/>
</dbReference>
<dbReference type="PANTHER" id="PTHR33337">
    <property type="entry name" value="GFA DOMAIN-CONTAINING PROTEIN"/>
    <property type="match status" value="1"/>
</dbReference>
<dbReference type="EMBL" id="JAUSVO010000001">
    <property type="protein sequence ID" value="MDQ0435830.1"/>
    <property type="molecule type" value="Genomic_DNA"/>
</dbReference>
<sequence>MTGLYAGGCACGSIRYEIASEPIAGLHCQCRHCQMRSGTGHSSYLVFAGRSDMASTGEPKSWRVAGDSGNEKIHAFCPDCGTPVHLTFAAMPDLVAVHAASLDDASRFMPQFVTYGMRGLAWDILDPALPVFETMPPG</sequence>
<evidence type="ECO:0000313" key="6">
    <source>
        <dbReference type="EMBL" id="MDQ0435830.1"/>
    </source>
</evidence>
<evidence type="ECO:0000313" key="7">
    <source>
        <dbReference type="Proteomes" id="UP001241603"/>
    </source>
</evidence>
<dbReference type="InterPro" id="IPR011057">
    <property type="entry name" value="Mss4-like_sf"/>
</dbReference>
<keyword evidence="4" id="KW-0456">Lyase</keyword>
<dbReference type="Proteomes" id="UP001241603">
    <property type="component" value="Unassembled WGS sequence"/>
</dbReference>
<keyword evidence="7" id="KW-1185">Reference proteome</keyword>
<evidence type="ECO:0000256" key="2">
    <source>
        <dbReference type="ARBA" id="ARBA00022723"/>
    </source>
</evidence>
<dbReference type="InterPro" id="IPR006913">
    <property type="entry name" value="CENP-V/GFA"/>
</dbReference>
<gene>
    <name evidence="6" type="ORF">QO014_000200</name>
</gene>
<evidence type="ECO:0000259" key="5">
    <source>
        <dbReference type="PROSITE" id="PS51891"/>
    </source>
</evidence>
<keyword evidence="3" id="KW-0862">Zinc</keyword>
<dbReference type="Gene3D" id="3.90.1590.10">
    <property type="entry name" value="glutathione-dependent formaldehyde- activating enzyme (gfa)"/>
    <property type="match status" value="1"/>
</dbReference>
<evidence type="ECO:0000256" key="3">
    <source>
        <dbReference type="ARBA" id="ARBA00022833"/>
    </source>
</evidence>
<dbReference type="RefSeq" id="WP_266346788.1">
    <property type="nucleotide sequence ID" value="NZ_JAPKNG010000001.1"/>
</dbReference>
<organism evidence="6 7">
    <name type="scientific">Kaistia dalseonensis</name>
    <dbReference type="NCBI Taxonomy" id="410840"/>
    <lineage>
        <taxon>Bacteria</taxon>
        <taxon>Pseudomonadati</taxon>
        <taxon>Pseudomonadota</taxon>
        <taxon>Alphaproteobacteria</taxon>
        <taxon>Hyphomicrobiales</taxon>
        <taxon>Kaistiaceae</taxon>
        <taxon>Kaistia</taxon>
    </lineage>
</organism>
<dbReference type="Pfam" id="PF04828">
    <property type="entry name" value="GFA"/>
    <property type="match status" value="1"/>
</dbReference>
<accession>A0ABU0H0J3</accession>
<comment type="similarity">
    <text evidence="1">Belongs to the Gfa family.</text>
</comment>
<comment type="caution">
    <text evidence="6">The sequence shown here is derived from an EMBL/GenBank/DDBJ whole genome shotgun (WGS) entry which is preliminary data.</text>
</comment>
<protein>
    <recommendedName>
        <fullName evidence="5">CENP-V/GFA domain-containing protein</fullName>
    </recommendedName>
</protein>
<dbReference type="SUPFAM" id="SSF51316">
    <property type="entry name" value="Mss4-like"/>
    <property type="match status" value="1"/>
</dbReference>
<keyword evidence="2" id="KW-0479">Metal-binding</keyword>